<gene>
    <name evidence="2" type="ORF">BKK80_01350</name>
</gene>
<evidence type="ECO:0000313" key="3">
    <source>
        <dbReference type="Proteomes" id="UP000177515"/>
    </source>
</evidence>
<dbReference type="Proteomes" id="UP000177515">
    <property type="component" value="Chromosome 1"/>
</dbReference>
<dbReference type="EMBL" id="CP017754">
    <property type="protein sequence ID" value="AOZ04637.1"/>
    <property type="molecule type" value="Genomic_DNA"/>
</dbReference>
<reference evidence="2 3" key="1">
    <citation type="submission" date="2016-10" db="EMBL/GenBank/DDBJ databases">
        <title>Complete genome sequences of three Cupriavidus strains isolated from various Malaysian environments.</title>
        <authorList>
            <person name="Abdullah A.A.-A."/>
            <person name="Shafie N.A.H."/>
            <person name="Lau N.S."/>
        </authorList>
    </citation>
    <scope>NUCLEOTIDE SEQUENCE [LARGE SCALE GENOMIC DNA]</scope>
    <source>
        <strain evidence="2 3">USMAA1020</strain>
    </source>
</reference>
<feature type="domain" description="DUF2489" evidence="1">
    <location>
        <begin position="4"/>
        <end position="103"/>
    </location>
</feature>
<dbReference type="InterPro" id="IPR019617">
    <property type="entry name" value="DUF2489"/>
</dbReference>
<dbReference type="Pfam" id="PF10675">
    <property type="entry name" value="DUF2489"/>
    <property type="match status" value="1"/>
</dbReference>
<protein>
    <recommendedName>
        <fullName evidence="1">DUF2489 domain-containing protein</fullName>
    </recommendedName>
</protein>
<accession>A0ABN4TBV4</accession>
<evidence type="ECO:0000313" key="2">
    <source>
        <dbReference type="EMBL" id="AOZ04637.1"/>
    </source>
</evidence>
<keyword evidence="3" id="KW-1185">Reference proteome</keyword>
<name>A0ABN4TBV4_9BURK</name>
<proteinExistence type="predicted"/>
<sequence length="108" mass="12251">MDEKNEQVSAKRHELIVLANSMLAGELNLIEGVRQICALRFAVEDPENEVFLVIRGIDSETDTFPLGAMRANCSPEYLSRMDNEMQRYLSEAQVDILEACREIIKAFS</sequence>
<organism evidence="2 3">
    <name type="scientific">Cupriavidus malaysiensis</name>
    <dbReference type="NCBI Taxonomy" id="367825"/>
    <lineage>
        <taxon>Bacteria</taxon>
        <taxon>Pseudomonadati</taxon>
        <taxon>Pseudomonadota</taxon>
        <taxon>Betaproteobacteria</taxon>
        <taxon>Burkholderiales</taxon>
        <taxon>Burkholderiaceae</taxon>
        <taxon>Cupriavidus</taxon>
    </lineage>
</organism>
<evidence type="ECO:0000259" key="1">
    <source>
        <dbReference type="Pfam" id="PF10675"/>
    </source>
</evidence>